<reference evidence="1" key="1">
    <citation type="submission" date="2021-12" db="EMBL/GenBank/DDBJ databases">
        <title>Discovery of the Pendulisporaceae a myxobacterial family with distinct sporulation behavior and unique specialized metabolism.</title>
        <authorList>
            <person name="Garcia R."/>
            <person name="Popoff A."/>
            <person name="Bader C.D."/>
            <person name="Loehr J."/>
            <person name="Walesch S."/>
            <person name="Walt C."/>
            <person name="Boldt J."/>
            <person name="Bunk B."/>
            <person name="Haeckl F.J.F.P.J."/>
            <person name="Gunesch A.P."/>
            <person name="Birkelbach J."/>
            <person name="Nuebel U."/>
            <person name="Pietschmann T."/>
            <person name="Bach T."/>
            <person name="Mueller R."/>
        </authorList>
    </citation>
    <scope>NUCLEOTIDE SEQUENCE</scope>
    <source>
        <strain evidence="1">MSr11367</strain>
    </source>
</reference>
<dbReference type="EMBL" id="CP089983">
    <property type="protein sequence ID" value="WXB06636.1"/>
    <property type="molecule type" value="Genomic_DNA"/>
</dbReference>
<dbReference type="CDD" id="cd00657">
    <property type="entry name" value="Ferritin_like"/>
    <property type="match status" value="1"/>
</dbReference>
<gene>
    <name evidence="1" type="ORF">LVJ94_05200</name>
</gene>
<dbReference type="SUPFAM" id="SSF47240">
    <property type="entry name" value="Ferritin-like"/>
    <property type="match status" value="1"/>
</dbReference>
<protein>
    <submittedName>
        <fullName evidence="1">Ferritin-like domain-containing protein</fullName>
    </submittedName>
</protein>
<dbReference type="Proteomes" id="UP001374803">
    <property type="component" value="Chromosome"/>
</dbReference>
<name>A0ABZ2L6S7_9BACT</name>
<evidence type="ECO:0000313" key="1">
    <source>
        <dbReference type="EMBL" id="WXB06636.1"/>
    </source>
</evidence>
<evidence type="ECO:0000313" key="2">
    <source>
        <dbReference type="Proteomes" id="UP001374803"/>
    </source>
</evidence>
<dbReference type="Gene3D" id="1.20.1260.10">
    <property type="match status" value="1"/>
</dbReference>
<dbReference type="InterPro" id="IPR009078">
    <property type="entry name" value="Ferritin-like_SF"/>
</dbReference>
<proteinExistence type="predicted"/>
<keyword evidence="2" id="KW-1185">Reference proteome</keyword>
<sequence length="108" mass="11698">MVQKAIETVGGDPTGVTPSADLAAVKSMGLPQVLTDPRTTLAEGLEAILVAELVDNDCWPILITLTEKLGYKVIANQFREALQSEEEHLVKVRGWVERLTMNPAALLS</sequence>
<organism evidence="1 2">
    <name type="scientific">Pendulispora rubella</name>
    <dbReference type="NCBI Taxonomy" id="2741070"/>
    <lineage>
        <taxon>Bacteria</taxon>
        <taxon>Pseudomonadati</taxon>
        <taxon>Myxococcota</taxon>
        <taxon>Myxococcia</taxon>
        <taxon>Myxococcales</taxon>
        <taxon>Sorangiineae</taxon>
        <taxon>Pendulisporaceae</taxon>
        <taxon>Pendulispora</taxon>
    </lineage>
</organism>
<dbReference type="RefSeq" id="WP_394836284.1">
    <property type="nucleotide sequence ID" value="NZ_CP089929.1"/>
</dbReference>
<accession>A0ABZ2L6S7</accession>
<dbReference type="InterPro" id="IPR012347">
    <property type="entry name" value="Ferritin-like"/>
</dbReference>